<evidence type="ECO:0000313" key="14">
    <source>
        <dbReference type="Proteomes" id="UP000515203"/>
    </source>
</evidence>
<dbReference type="GO" id="GO:0005634">
    <property type="term" value="C:nucleus"/>
    <property type="evidence" value="ECO:0007669"/>
    <property type="project" value="UniProtKB-SubCell"/>
</dbReference>
<feature type="domain" description="C2H2-type" evidence="12">
    <location>
        <begin position="385"/>
        <end position="412"/>
    </location>
</feature>
<evidence type="ECO:0000256" key="9">
    <source>
        <dbReference type="ARBA" id="ARBA00023163"/>
    </source>
</evidence>
<dbReference type="FunFam" id="3.30.160.60:FF:000012">
    <property type="entry name" value="RB-associated KRAB zinc finger protein-like"/>
    <property type="match status" value="1"/>
</dbReference>
<dbReference type="FunFam" id="3.30.160.60:FF:000519">
    <property type="entry name" value="Zinc finger protein 470"/>
    <property type="match status" value="1"/>
</dbReference>
<dbReference type="GeneID" id="101589824"/>
<feature type="domain" description="C2H2-type" evidence="12">
    <location>
        <begin position="357"/>
        <end position="384"/>
    </location>
</feature>
<dbReference type="FunFam" id="3.30.160.60:FF:000098">
    <property type="entry name" value="Zinc finger protein 614"/>
    <property type="match status" value="1"/>
</dbReference>
<dbReference type="FunFam" id="3.30.160.60:FF:000176">
    <property type="entry name" value="zinc finger protein 70"/>
    <property type="match status" value="1"/>
</dbReference>
<dbReference type="RefSeq" id="XP_023577238.1">
    <property type="nucleotide sequence ID" value="XM_023721470.1"/>
</dbReference>
<gene>
    <name evidence="15" type="primary">LOC101589824</name>
</gene>
<feature type="domain" description="C2H2-type" evidence="12">
    <location>
        <begin position="413"/>
        <end position="440"/>
    </location>
</feature>
<evidence type="ECO:0000256" key="8">
    <source>
        <dbReference type="ARBA" id="ARBA00023125"/>
    </source>
</evidence>
<keyword evidence="5 11" id="KW-0863">Zinc-finger</keyword>
<keyword evidence="7" id="KW-0805">Transcription regulation</keyword>
<accession>A0A6P6EZ44</accession>
<evidence type="ECO:0000256" key="1">
    <source>
        <dbReference type="ARBA" id="ARBA00004123"/>
    </source>
</evidence>
<keyword evidence="3" id="KW-0479">Metal-binding</keyword>
<keyword evidence="14" id="KW-1185">Reference proteome</keyword>
<dbReference type="Gene3D" id="6.10.140.140">
    <property type="match status" value="1"/>
</dbReference>
<dbReference type="PROSITE" id="PS50805">
    <property type="entry name" value="KRAB"/>
    <property type="match status" value="1"/>
</dbReference>
<dbReference type="FunFam" id="3.30.160.60:FF:000380">
    <property type="entry name" value="zinc finger protein 2 isoform X2"/>
    <property type="match status" value="1"/>
</dbReference>
<dbReference type="PANTHER" id="PTHR14196">
    <property type="entry name" value="ODD-SKIPPED - RELATED"/>
    <property type="match status" value="1"/>
</dbReference>
<keyword evidence="10" id="KW-0539">Nucleus</keyword>
<comment type="similarity">
    <text evidence="2">Belongs to the krueppel C2H2-type zinc-finger protein family.</text>
</comment>
<keyword evidence="9" id="KW-0804">Transcription</keyword>
<dbReference type="InterPro" id="IPR036236">
    <property type="entry name" value="Znf_C2H2_sf"/>
</dbReference>
<dbReference type="InParanoid" id="A0A6P6EZ44"/>
<dbReference type="Pfam" id="PF00096">
    <property type="entry name" value="zf-C2H2"/>
    <property type="match status" value="8"/>
</dbReference>
<dbReference type="Gene3D" id="3.30.160.60">
    <property type="entry name" value="Classic Zinc Finger"/>
    <property type="match status" value="8"/>
</dbReference>
<dbReference type="GO" id="GO:0000977">
    <property type="term" value="F:RNA polymerase II transcription regulatory region sequence-specific DNA binding"/>
    <property type="evidence" value="ECO:0007669"/>
    <property type="project" value="TreeGrafter"/>
</dbReference>
<sequence length="499" mass="56970">MALMAASAQSDLLQQGCVTFEDVTIYFSQEEWGLLDEAQRLLYCNVMVENFTLIASLGFCSRTEVKVLPSQQRISVQGMIQAGNPKTALSMQKAYSSDTCGLLVKEILYLDEEDDTHARLKAHMCEANGTRVKFNVNFAQQQVQKHEDEPARREEGRASPKNTCIDQASQKSFICEERKEVFVTTADFVQCWITPDGEEAHKSSGETLYFPTAQWLDKSSQSSYTFSDTFTHVHPQRVQRRERPYECRKCGIFFSDPSIFIQHQRVHNRGKPYECPECGRLFSQHSSLVRHHRVHTGESPHVCSYCGKFFSRSSNLAQHKRVHTGERPFECSECGKFFSHLASLIQHYIVHTGERPFGCSACGKAFSRSSDLIKHLRVHTGEQPYECTECGKFFSQSSSLNSHRRLHTGERPFQCNECGKTFRQRFNLRQHQMIHRPDRPYQCSACGKAFNQRTSLMRHLKIHTRESNVENVHPSFSAQLHTAEKGCDSSLYEGASASC</sequence>
<proteinExistence type="inferred from homology"/>
<evidence type="ECO:0000256" key="11">
    <source>
        <dbReference type="PROSITE-ProRule" id="PRU00042"/>
    </source>
</evidence>
<evidence type="ECO:0000256" key="6">
    <source>
        <dbReference type="ARBA" id="ARBA00022833"/>
    </source>
</evidence>
<dbReference type="SMART" id="SM00355">
    <property type="entry name" value="ZnF_C2H2"/>
    <property type="match status" value="8"/>
</dbReference>
<dbReference type="InterPro" id="IPR050717">
    <property type="entry name" value="C2H2-ZF_Transcription_Reg"/>
</dbReference>
<dbReference type="CDD" id="cd07765">
    <property type="entry name" value="KRAB_A-box"/>
    <property type="match status" value="1"/>
</dbReference>
<dbReference type="GO" id="GO:0000981">
    <property type="term" value="F:DNA-binding transcription factor activity, RNA polymerase II-specific"/>
    <property type="evidence" value="ECO:0007669"/>
    <property type="project" value="TreeGrafter"/>
</dbReference>
<dbReference type="SUPFAM" id="SSF109640">
    <property type="entry name" value="KRAB domain (Kruppel-associated box)"/>
    <property type="match status" value="1"/>
</dbReference>
<dbReference type="Proteomes" id="UP000515203">
    <property type="component" value="Unplaced"/>
</dbReference>
<evidence type="ECO:0000313" key="15">
    <source>
        <dbReference type="RefSeq" id="XP_023577238.1"/>
    </source>
</evidence>
<evidence type="ECO:0000256" key="4">
    <source>
        <dbReference type="ARBA" id="ARBA00022737"/>
    </source>
</evidence>
<evidence type="ECO:0000256" key="2">
    <source>
        <dbReference type="ARBA" id="ARBA00006991"/>
    </source>
</evidence>
<dbReference type="InterPro" id="IPR036051">
    <property type="entry name" value="KRAB_dom_sf"/>
</dbReference>
<evidence type="ECO:0000256" key="7">
    <source>
        <dbReference type="ARBA" id="ARBA00023015"/>
    </source>
</evidence>
<dbReference type="FunFam" id="3.30.160.60:FF:000135">
    <property type="entry name" value="Zinc finger protein 358"/>
    <property type="match status" value="1"/>
</dbReference>
<dbReference type="Pfam" id="PF01352">
    <property type="entry name" value="KRAB"/>
    <property type="match status" value="1"/>
</dbReference>
<evidence type="ECO:0000259" key="12">
    <source>
        <dbReference type="PROSITE" id="PS50157"/>
    </source>
</evidence>
<protein>
    <submittedName>
        <fullName evidence="15">Zinc finger protein 792-like isoform X1</fullName>
    </submittedName>
</protein>
<dbReference type="InterPro" id="IPR013087">
    <property type="entry name" value="Znf_C2H2_type"/>
</dbReference>
<dbReference type="AlphaFoldDB" id="A0A6P6EZ44"/>
<evidence type="ECO:0000256" key="3">
    <source>
        <dbReference type="ARBA" id="ARBA00022723"/>
    </source>
</evidence>
<dbReference type="FunFam" id="3.30.160.60:FF:001158">
    <property type="entry name" value="zinc finger protein 22"/>
    <property type="match status" value="1"/>
</dbReference>
<comment type="subcellular location">
    <subcellularLocation>
        <location evidence="1">Nucleus</location>
    </subcellularLocation>
</comment>
<dbReference type="GO" id="GO:0008270">
    <property type="term" value="F:zinc ion binding"/>
    <property type="evidence" value="ECO:0007669"/>
    <property type="project" value="UniProtKB-KW"/>
</dbReference>
<feature type="domain" description="C2H2-type" evidence="12">
    <location>
        <begin position="301"/>
        <end position="328"/>
    </location>
</feature>
<keyword evidence="4" id="KW-0677">Repeat</keyword>
<feature type="domain" description="C2H2-type" evidence="12">
    <location>
        <begin position="329"/>
        <end position="356"/>
    </location>
</feature>
<reference evidence="15" key="1">
    <citation type="submission" date="2025-08" db="UniProtKB">
        <authorList>
            <consortium name="RefSeq"/>
        </authorList>
    </citation>
    <scope>IDENTIFICATION</scope>
</reference>
<feature type="domain" description="C2H2-type" evidence="12">
    <location>
        <begin position="273"/>
        <end position="300"/>
    </location>
</feature>
<dbReference type="SMART" id="SM00349">
    <property type="entry name" value="KRAB"/>
    <property type="match status" value="1"/>
</dbReference>
<dbReference type="OrthoDB" id="6077919at2759"/>
<organism evidence="14 15">
    <name type="scientific">Octodon degus</name>
    <name type="common">Degu</name>
    <name type="synonym">Sciurus degus</name>
    <dbReference type="NCBI Taxonomy" id="10160"/>
    <lineage>
        <taxon>Eukaryota</taxon>
        <taxon>Metazoa</taxon>
        <taxon>Chordata</taxon>
        <taxon>Craniata</taxon>
        <taxon>Vertebrata</taxon>
        <taxon>Euteleostomi</taxon>
        <taxon>Mammalia</taxon>
        <taxon>Eutheria</taxon>
        <taxon>Euarchontoglires</taxon>
        <taxon>Glires</taxon>
        <taxon>Rodentia</taxon>
        <taxon>Hystricomorpha</taxon>
        <taxon>Octodontidae</taxon>
        <taxon>Octodon</taxon>
    </lineage>
</organism>
<dbReference type="FunFam" id="3.30.160.60:FF:000238">
    <property type="entry name" value="Zinc finger protein 485"/>
    <property type="match status" value="1"/>
</dbReference>
<feature type="domain" description="KRAB" evidence="13">
    <location>
        <begin position="18"/>
        <end position="99"/>
    </location>
</feature>
<feature type="domain" description="C2H2-type" evidence="12">
    <location>
        <begin position="441"/>
        <end position="468"/>
    </location>
</feature>
<dbReference type="PROSITE" id="PS00028">
    <property type="entry name" value="ZINC_FINGER_C2H2_1"/>
    <property type="match status" value="8"/>
</dbReference>
<evidence type="ECO:0000259" key="13">
    <source>
        <dbReference type="PROSITE" id="PS50805"/>
    </source>
</evidence>
<dbReference type="PANTHER" id="PTHR14196:SF12">
    <property type="entry name" value="ZINC FINGER PROTEIN 208-LIKE"/>
    <property type="match status" value="1"/>
</dbReference>
<dbReference type="InterPro" id="IPR001909">
    <property type="entry name" value="KRAB"/>
</dbReference>
<dbReference type="SUPFAM" id="SSF57667">
    <property type="entry name" value="beta-beta-alpha zinc fingers"/>
    <property type="match status" value="5"/>
</dbReference>
<name>A0A6P6EZ44_OCTDE</name>
<keyword evidence="6" id="KW-0862">Zinc</keyword>
<evidence type="ECO:0000256" key="5">
    <source>
        <dbReference type="ARBA" id="ARBA00022771"/>
    </source>
</evidence>
<evidence type="ECO:0000256" key="10">
    <source>
        <dbReference type="ARBA" id="ARBA00023242"/>
    </source>
</evidence>
<feature type="domain" description="C2H2-type" evidence="12">
    <location>
        <begin position="245"/>
        <end position="272"/>
    </location>
</feature>
<dbReference type="PROSITE" id="PS50157">
    <property type="entry name" value="ZINC_FINGER_C2H2_2"/>
    <property type="match status" value="8"/>
</dbReference>
<keyword evidence="8" id="KW-0238">DNA-binding</keyword>